<evidence type="ECO:0000256" key="8">
    <source>
        <dbReference type="ARBA" id="ARBA00022692"/>
    </source>
</evidence>
<feature type="transmembrane region" description="Helical" evidence="12">
    <location>
        <begin position="120"/>
        <end position="143"/>
    </location>
</feature>
<evidence type="ECO:0000256" key="10">
    <source>
        <dbReference type="ARBA" id="ARBA00023136"/>
    </source>
</evidence>
<keyword evidence="9 12" id="KW-1133">Transmembrane helix</keyword>
<comment type="subunit">
    <text evidence="11">Component of the lipopolysaccharide transport and assembly complex. The LptBFG transporter is composed of two ATP-binding proteins (LptB) and two transmembrane proteins (LptF and LptG).</text>
</comment>
<dbReference type="EMBL" id="CP003989">
    <property type="protein sequence ID" value="AGA34838.1"/>
    <property type="molecule type" value="Genomic_DNA"/>
</dbReference>
<dbReference type="Pfam" id="PF03739">
    <property type="entry name" value="LptF_LptG"/>
    <property type="match status" value="1"/>
</dbReference>
<accession>L0E0M0</accession>
<evidence type="ECO:0000256" key="4">
    <source>
        <dbReference type="ARBA" id="ARBA00014213"/>
    </source>
</evidence>
<protein>
    <recommendedName>
        <fullName evidence="4">Lipopolysaccharide export system permease protein LptF</fullName>
    </recommendedName>
</protein>
<evidence type="ECO:0000256" key="7">
    <source>
        <dbReference type="ARBA" id="ARBA00022519"/>
    </source>
</evidence>
<dbReference type="STRING" id="1255043.TVNIR_3201"/>
<comment type="function">
    <text evidence="1">Part of the ABC transporter complex LptBFG involved in the translocation of lipopolysaccharide (LPS) from the inner membrane to the outer membrane.</text>
</comment>
<evidence type="ECO:0000313" key="14">
    <source>
        <dbReference type="Proteomes" id="UP000010809"/>
    </source>
</evidence>
<evidence type="ECO:0000256" key="11">
    <source>
        <dbReference type="ARBA" id="ARBA00026081"/>
    </source>
</evidence>
<feature type="transmembrane region" description="Helical" evidence="12">
    <location>
        <begin position="33"/>
        <end position="53"/>
    </location>
</feature>
<dbReference type="HOGENOM" id="CLU_028799_0_2_6"/>
<dbReference type="PATRIC" id="fig|1255043.3.peg.3229"/>
<sequence>MAGGAVVLAVPRTRGGRRVIRPLLIERFLARDFLVTQAAVTAVLLLVIIGGVLGRVLRDVAEGRIPLDVLPALVAFGSFKGLMLLWPVALFLSFLLVLGRMQRDSELIAMQAGGVSFARLYRAIYLVAIPAALVLLFLMSFVVPRVEAMVDQLRDRADQRSDLVGITPGRFLRSRVGDQVFFAESLTPDRQALLGVFIYHERADGIAEVTVATRAIAELHASARYLVLEDGHRYVGVPGEGSFQMLDFDRLRMRVPDPTLAEPRRSLDGVPIAELWEQRHQPVFRGELEWRLAMPVSVLMLALVALPLGLVPPRSGRYAAVPLAIVVYALYANLLIMGKSWVIVGQVPMWLGLWWVHLLPLSVWLVLSWRRCLWPVLLRPMRDGSR</sequence>
<keyword evidence="5" id="KW-0813">Transport</keyword>
<dbReference type="InterPro" id="IPR005495">
    <property type="entry name" value="LptG/LptF_permease"/>
</dbReference>
<dbReference type="InterPro" id="IPR030922">
    <property type="entry name" value="LptF"/>
</dbReference>
<keyword evidence="10 12" id="KW-0472">Membrane</keyword>
<feature type="transmembrane region" description="Helical" evidence="12">
    <location>
        <begin position="349"/>
        <end position="369"/>
    </location>
</feature>
<evidence type="ECO:0000256" key="3">
    <source>
        <dbReference type="ARBA" id="ARBA00007725"/>
    </source>
</evidence>
<comment type="similarity">
    <text evidence="3">Belongs to the LptF/LptG family.</text>
</comment>
<dbReference type="NCBIfam" id="TIGR04407">
    <property type="entry name" value="LptF_YjgP"/>
    <property type="match status" value="1"/>
</dbReference>
<dbReference type="KEGG" id="tni:TVNIR_3201"/>
<gene>
    <name evidence="13" type="primary">lptF [H]</name>
    <name evidence="13" type="ordered locus">TVNIR_3201</name>
</gene>
<dbReference type="GO" id="GO:0015920">
    <property type="term" value="P:lipopolysaccharide transport"/>
    <property type="evidence" value="ECO:0007669"/>
    <property type="project" value="TreeGrafter"/>
</dbReference>
<keyword evidence="8 12" id="KW-0812">Transmembrane</keyword>
<keyword evidence="14" id="KW-1185">Reference proteome</keyword>
<dbReference type="PANTHER" id="PTHR33529">
    <property type="entry name" value="SLR0882 PROTEIN-RELATED"/>
    <property type="match status" value="1"/>
</dbReference>
<reference evidence="13" key="1">
    <citation type="submission" date="2015-12" db="EMBL/GenBank/DDBJ databases">
        <authorList>
            <person name="Tikhonova T.V."/>
            <person name="Pavlov A.R."/>
            <person name="Beletsky A.V."/>
            <person name="Mardanov A.V."/>
            <person name="Sorokin D.Y."/>
            <person name="Ravin N.V."/>
            <person name="Popov V.O."/>
        </authorList>
    </citation>
    <scope>NUCLEOTIDE SEQUENCE</scope>
    <source>
        <strain evidence="13">DSM 14787</strain>
    </source>
</reference>
<dbReference type="RefSeq" id="WP_015259945.1">
    <property type="nucleotide sequence ID" value="NC_019902.2"/>
</dbReference>
<evidence type="ECO:0000313" key="13">
    <source>
        <dbReference type="EMBL" id="AGA34838.1"/>
    </source>
</evidence>
<name>L0E0M0_THIND</name>
<evidence type="ECO:0000256" key="12">
    <source>
        <dbReference type="SAM" id="Phobius"/>
    </source>
</evidence>
<feature type="transmembrane region" description="Helical" evidence="12">
    <location>
        <begin position="318"/>
        <end position="337"/>
    </location>
</feature>
<dbReference type="Proteomes" id="UP000010809">
    <property type="component" value="Chromosome"/>
</dbReference>
<proteinExistence type="inferred from homology"/>
<evidence type="ECO:0000256" key="9">
    <source>
        <dbReference type="ARBA" id="ARBA00022989"/>
    </source>
</evidence>
<dbReference type="AlphaFoldDB" id="L0E0M0"/>
<evidence type="ECO:0000256" key="6">
    <source>
        <dbReference type="ARBA" id="ARBA00022475"/>
    </source>
</evidence>
<dbReference type="GO" id="GO:0043190">
    <property type="term" value="C:ATP-binding cassette (ABC) transporter complex"/>
    <property type="evidence" value="ECO:0007669"/>
    <property type="project" value="InterPro"/>
</dbReference>
<dbReference type="GO" id="GO:0055085">
    <property type="term" value="P:transmembrane transport"/>
    <property type="evidence" value="ECO:0007669"/>
    <property type="project" value="InterPro"/>
</dbReference>
<keyword evidence="6" id="KW-1003">Cell membrane</keyword>
<feature type="transmembrane region" description="Helical" evidence="12">
    <location>
        <begin position="292"/>
        <end position="311"/>
    </location>
</feature>
<evidence type="ECO:0000256" key="5">
    <source>
        <dbReference type="ARBA" id="ARBA00022448"/>
    </source>
</evidence>
<dbReference type="PANTHER" id="PTHR33529:SF7">
    <property type="entry name" value="LIPOPOLYSACCHARIDE EXPORT SYSTEM PERMEASE PROTEIN LPTF"/>
    <property type="match status" value="1"/>
</dbReference>
<dbReference type="eggNOG" id="COG0795">
    <property type="taxonomic scope" value="Bacteria"/>
</dbReference>
<comment type="subcellular location">
    <subcellularLocation>
        <location evidence="2">Cell inner membrane</location>
        <topology evidence="2">Multi-pass membrane protein</topology>
    </subcellularLocation>
</comment>
<organism evidence="13 14">
    <name type="scientific">Thioalkalivibrio nitratireducens (strain DSM 14787 / UNIQEM 213 / ALEN2)</name>
    <dbReference type="NCBI Taxonomy" id="1255043"/>
    <lineage>
        <taxon>Bacteria</taxon>
        <taxon>Pseudomonadati</taxon>
        <taxon>Pseudomonadota</taxon>
        <taxon>Gammaproteobacteria</taxon>
        <taxon>Chromatiales</taxon>
        <taxon>Ectothiorhodospiraceae</taxon>
        <taxon>Thioalkalivibrio</taxon>
    </lineage>
</organism>
<evidence type="ECO:0000256" key="1">
    <source>
        <dbReference type="ARBA" id="ARBA00002265"/>
    </source>
</evidence>
<evidence type="ECO:0000256" key="2">
    <source>
        <dbReference type="ARBA" id="ARBA00004429"/>
    </source>
</evidence>
<feature type="transmembrane region" description="Helical" evidence="12">
    <location>
        <begin position="73"/>
        <end position="99"/>
    </location>
</feature>
<keyword evidence="7" id="KW-0997">Cell inner membrane</keyword>